<gene>
    <name evidence="2" type="ORF">GCM10007915_00280</name>
    <name evidence="3" type="ORF">GCM10007915_12100</name>
    <name evidence="4" type="ORF">SAMN05660405_02705</name>
</gene>
<dbReference type="EMBL" id="FNAL01000051">
    <property type="protein sequence ID" value="SDE21613.1"/>
    <property type="molecule type" value="Genomic_DNA"/>
</dbReference>
<dbReference type="AlphaFoldDB" id="A0A1G7B3L0"/>
<name>A0A1G7B3L0_9GAMM</name>
<reference evidence="4 5" key="2">
    <citation type="submission" date="2016-10" db="EMBL/GenBank/DDBJ databases">
        <authorList>
            <person name="de Groot N.N."/>
        </authorList>
    </citation>
    <scope>NUCLEOTIDE SEQUENCE [LARGE SCALE GENOMIC DNA]</scope>
    <source>
        <strain evidence="4 5">DSM 23406</strain>
    </source>
</reference>
<dbReference type="Proteomes" id="UP001156645">
    <property type="component" value="Unassembled WGS sequence"/>
</dbReference>
<dbReference type="EMBL" id="BSOK01000020">
    <property type="protein sequence ID" value="GLR28972.1"/>
    <property type="molecule type" value="Genomic_DNA"/>
</dbReference>
<dbReference type="Proteomes" id="UP000198501">
    <property type="component" value="Unassembled WGS sequence"/>
</dbReference>
<reference evidence="6" key="3">
    <citation type="journal article" date="2019" name="Int. J. Syst. Evol. Microbiol.">
        <title>The Global Catalogue of Microorganisms (GCM) 10K type strain sequencing project: providing services to taxonomists for standard genome sequencing and annotation.</title>
        <authorList>
            <consortium name="The Broad Institute Genomics Platform"/>
            <consortium name="The Broad Institute Genome Sequencing Center for Infectious Disease"/>
            <person name="Wu L."/>
            <person name="Ma J."/>
        </authorList>
    </citation>
    <scope>NUCLEOTIDE SEQUENCE [LARGE SCALE GENOMIC DNA]</scope>
    <source>
        <strain evidence="6">NBRC 103191</strain>
    </source>
</reference>
<feature type="domain" description="Zinc finger Ogr/Delta-type" evidence="1">
    <location>
        <begin position="2"/>
        <end position="47"/>
    </location>
</feature>
<evidence type="ECO:0000313" key="3">
    <source>
        <dbReference type="EMBL" id="GLR28972.1"/>
    </source>
</evidence>
<dbReference type="Pfam" id="PF04606">
    <property type="entry name" value="Ogr_Delta"/>
    <property type="match status" value="1"/>
</dbReference>
<evidence type="ECO:0000313" key="5">
    <source>
        <dbReference type="Proteomes" id="UP000198501"/>
    </source>
</evidence>
<evidence type="ECO:0000313" key="6">
    <source>
        <dbReference type="Proteomes" id="UP001156645"/>
    </source>
</evidence>
<accession>A0A1G7B3L0</accession>
<protein>
    <submittedName>
        <fullName evidence="4">Ogr/Delta-like zinc finger</fullName>
    </submittedName>
</protein>
<proteinExistence type="predicted"/>
<evidence type="ECO:0000313" key="4">
    <source>
        <dbReference type="EMBL" id="SDE21613.1"/>
    </source>
</evidence>
<evidence type="ECO:0000259" key="1">
    <source>
        <dbReference type="Pfam" id="PF04606"/>
    </source>
</evidence>
<sequence>MRCPSCRSNCLILRTRVITDYLRDIEHRCKNPDCGHIFVSQQEYIRSIVKPDKQQDKPISANA</sequence>
<dbReference type="RefSeq" id="WP_093071468.1">
    <property type="nucleotide sequence ID" value="NZ_BSOK01000002.1"/>
</dbReference>
<keyword evidence="6" id="KW-1185">Reference proteome</keyword>
<evidence type="ECO:0000313" key="2">
    <source>
        <dbReference type="EMBL" id="GLR27790.1"/>
    </source>
</evidence>
<reference evidence="2" key="1">
    <citation type="journal article" date="2014" name="Int. J. Syst. Evol. Microbiol.">
        <title>Complete genome of a new Firmicutes species belonging to the dominant human colonic microbiota ('Ruminococcus bicirculans') reveals two chromosomes and a selective capacity to utilize plant glucans.</title>
        <authorList>
            <consortium name="NISC Comparative Sequencing Program"/>
            <person name="Wegmann U."/>
            <person name="Louis P."/>
            <person name="Goesmann A."/>
            <person name="Henrissat B."/>
            <person name="Duncan S.H."/>
            <person name="Flint H.J."/>
        </authorList>
    </citation>
    <scope>NUCLEOTIDE SEQUENCE</scope>
    <source>
        <strain evidence="2">NBRC 103191</strain>
    </source>
</reference>
<dbReference type="InterPro" id="IPR007684">
    <property type="entry name" value="Znf_Ogr/Delta"/>
</dbReference>
<reference evidence="2" key="4">
    <citation type="submission" date="2023-01" db="EMBL/GenBank/DDBJ databases">
        <title>Draft genome sequence of Psychrobacter pacificensis strain NBRC 103191.</title>
        <authorList>
            <person name="Sun Q."/>
            <person name="Mori K."/>
        </authorList>
    </citation>
    <scope>NUCLEOTIDE SEQUENCE</scope>
    <source>
        <strain evidence="2">NBRC 103191</strain>
    </source>
</reference>
<organism evidence="4 5">
    <name type="scientific">Psychrobacter pacificensis</name>
    <dbReference type="NCBI Taxonomy" id="112002"/>
    <lineage>
        <taxon>Bacteria</taxon>
        <taxon>Pseudomonadati</taxon>
        <taxon>Pseudomonadota</taxon>
        <taxon>Gammaproteobacteria</taxon>
        <taxon>Moraxellales</taxon>
        <taxon>Moraxellaceae</taxon>
        <taxon>Psychrobacter</taxon>
    </lineage>
</organism>
<dbReference type="EMBL" id="BSOK01000002">
    <property type="protein sequence ID" value="GLR27790.1"/>
    <property type="molecule type" value="Genomic_DNA"/>
</dbReference>